<organism evidence="4 5">
    <name type="scientific">Asanoa iriomotensis</name>
    <dbReference type="NCBI Taxonomy" id="234613"/>
    <lineage>
        <taxon>Bacteria</taxon>
        <taxon>Bacillati</taxon>
        <taxon>Actinomycetota</taxon>
        <taxon>Actinomycetes</taxon>
        <taxon>Micromonosporales</taxon>
        <taxon>Micromonosporaceae</taxon>
        <taxon>Asanoa</taxon>
    </lineage>
</organism>
<evidence type="ECO:0000313" key="4">
    <source>
        <dbReference type="EMBL" id="GIF58549.1"/>
    </source>
</evidence>
<name>A0ABQ4C6Z3_9ACTN</name>
<dbReference type="RefSeq" id="WP_203705164.1">
    <property type="nucleotide sequence ID" value="NZ_BAAALU010000003.1"/>
</dbReference>
<reference evidence="4 5" key="1">
    <citation type="submission" date="2021-01" db="EMBL/GenBank/DDBJ databases">
        <title>Whole genome shotgun sequence of Asanoa iriomotensis NBRC 100142.</title>
        <authorList>
            <person name="Komaki H."/>
            <person name="Tamura T."/>
        </authorList>
    </citation>
    <scope>NUCLEOTIDE SEQUENCE [LARGE SCALE GENOMIC DNA]</scope>
    <source>
        <strain evidence="4 5">NBRC 100142</strain>
    </source>
</reference>
<proteinExistence type="predicted"/>
<dbReference type="CDD" id="cd18879">
    <property type="entry name" value="NUDIX_Hydrolase"/>
    <property type="match status" value="1"/>
</dbReference>
<dbReference type="Gene3D" id="3.90.79.10">
    <property type="entry name" value="Nucleoside Triphosphate Pyrophosphohydrolase"/>
    <property type="match status" value="1"/>
</dbReference>
<dbReference type="InterPro" id="IPR020084">
    <property type="entry name" value="NUDIX_hydrolase_CS"/>
</dbReference>
<keyword evidence="5" id="KW-1185">Reference proteome</keyword>
<dbReference type="InterPro" id="IPR000086">
    <property type="entry name" value="NUDIX_hydrolase_dom"/>
</dbReference>
<dbReference type="InterPro" id="IPR015797">
    <property type="entry name" value="NUDIX_hydrolase-like_dom_sf"/>
</dbReference>
<dbReference type="EMBL" id="BONC01000034">
    <property type="protein sequence ID" value="GIF58549.1"/>
    <property type="molecule type" value="Genomic_DNA"/>
</dbReference>
<gene>
    <name evidence="4" type="ORF">Air01nite_46440</name>
</gene>
<evidence type="ECO:0000256" key="2">
    <source>
        <dbReference type="ARBA" id="ARBA00022801"/>
    </source>
</evidence>
<evidence type="ECO:0000259" key="3">
    <source>
        <dbReference type="PROSITE" id="PS51462"/>
    </source>
</evidence>
<dbReference type="PANTHER" id="PTHR43046:SF16">
    <property type="entry name" value="ADP-RIBOSE PYROPHOSPHATASE YJHB-RELATED"/>
    <property type="match status" value="1"/>
</dbReference>
<dbReference type="PROSITE" id="PS00893">
    <property type="entry name" value="NUDIX_BOX"/>
    <property type="match status" value="1"/>
</dbReference>
<dbReference type="GO" id="GO:0016787">
    <property type="term" value="F:hydrolase activity"/>
    <property type="evidence" value="ECO:0007669"/>
    <property type="project" value="UniProtKB-KW"/>
</dbReference>
<dbReference type="Pfam" id="PF00293">
    <property type="entry name" value="NUDIX"/>
    <property type="match status" value="1"/>
</dbReference>
<dbReference type="PROSITE" id="PS51462">
    <property type="entry name" value="NUDIX"/>
    <property type="match status" value="1"/>
</dbReference>
<keyword evidence="2 4" id="KW-0378">Hydrolase</keyword>
<evidence type="ECO:0000256" key="1">
    <source>
        <dbReference type="ARBA" id="ARBA00001946"/>
    </source>
</evidence>
<protein>
    <submittedName>
        <fullName evidence="4">NUDIX hydrolase</fullName>
    </submittedName>
</protein>
<feature type="domain" description="Nudix hydrolase" evidence="3">
    <location>
        <begin position="19"/>
        <end position="147"/>
    </location>
</feature>
<sequence>MATPRFITDIRAHIGHTRLWLPGVSAVVRNAAGELLLGRRADTGRWSLISGIPEPGEEPATAIVREVFEETGVRVAPERISSVTVSPVVEYPNGDVAQYLNVTFVCRALTTAATVNDDESLEVGWFPVDDHPPLDELAKLRLEQALAGDQKAWFAPPS</sequence>
<comment type="caution">
    <text evidence="4">The sequence shown here is derived from an EMBL/GenBank/DDBJ whole genome shotgun (WGS) entry which is preliminary data.</text>
</comment>
<comment type="cofactor">
    <cofactor evidence="1">
        <name>Mg(2+)</name>
        <dbReference type="ChEBI" id="CHEBI:18420"/>
    </cofactor>
</comment>
<dbReference type="PANTHER" id="PTHR43046">
    <property type="entry name" value="GDP-MANNOSE MANNOSYL HYDROLASE"/>
    <property type="match status" value="1"/>
</dbReference>
<accession>A0ABQ4C6Z3</accession>
<dbReference type="Proteomes" id="UP000624325">
    <property type="component" value="Unassembled WGS sequence"/>
</dbReference>
<evidence type="ECO:0000313" key="5">
    <source>
        <dbReference type="Proteomes" id="UP000624325"/>
    </source>
</evidence>
<dbReference type="SUPFAM" id="SSF55811">
    <property type="entry name" value="Nudix"/>
    <property type="match status" value="1"/>
</dbReference>